<dbReference type="CDD" id="cd03109">
    <property type="entry name" value="DTBS"/>
    <property type="match status" value="1"/>
</dbReference>
<dbReference type="InterPro" id="IPR027417">
    <property type="entry name" value="P-loop_NTPase"/>
</dbReference>
<dbReference type="RefSeq" id="WP_263713279.1">
    <property type="nucleotide sequence ID" value="NZ_JAOWKX010000008.1"/>
</dbReference>
<evidence type="ECO:0000256" key="2">
    <source>
        <dbReference type="HAMAP-Rule" id="MF_00336"/>
    </source>
</evidence>
<dbReference type="GO" id="GO:0004141">
    <property type="term" value="F:dethiobiotin synthase activity"/>
    <property type="evidence" value="ECO:0007669"/>
    <property type="project" value="UniProtKB-EC"/>
</dbReference>
<evidence type="ECO:0000313" key="3">
    <source>
        <dbReference type="EMBL" id="MCV2885988.1"/>
    </source>
</evidence>
<feature type="binding site" evidence="2">
    <location>
        <begin position="208"/>
        <end position="210"/>
    </location>
    <ligand>
        <name>ATP</name>
        <dbReference type="ChEBI" id="CHEBI:30616"/>
    </ligand>
</feature>
<feature type="binding site" evidence="2">
    <location>
        <position position="56"/>
    </location>
    <ligand>
        <name>Mg(2+)</name>
        <dbReference type="ChEBI" id="CHEBI:18420"/>
    </ligand>
</feature>
<organism evidence="3 4">
    <name type="scientific">Fluctibacter corallii</name>
    <dbReference type="NCBI Taxonomy" id="2984329"/>
    <lineage>
        <taxon>Bacteria</taxon>
        <taxon>Pseudomonadati</taxon>
        <taxon>Pseudomonadota</taxon>
        <taxon>Gammaproteobacteria</taxon>
        <taxon>Alteromonadales</taxon>
        <taxon>Alteromonadaceae</taxon>
        <taxon>Fluctibacter</taxon>
    </lineage>
</organism>
<comment type="pathway">
    <text evidence="2">Cofactor biosynthesis; biotin biosynthesis; biotin from 7,8-diaminononanoate: step 1/2.</text>
</comment>
<feature type="binding site" evidence="2">
    <location>
        <begin position="14"/>
        <end position="19"/>
    </location>
    <ligand>
        <name>ATP</name>
        <dbReference type="ChEBI" id="CHEBI:30616"/>
    </ligand>
</feature>
<accession>A0ABT3ABI0</accession>
<dbReference type="InterPro" id="IPR004472">
    <property type="entry name" value="DTB_synth_BioD"/>
</dbReference>
<dbReference type="EC" id="6.3.3.3" evidence="2"/>
<protein>
    <recommendedName>
        <fullName evidence="2">ATP-dependent dethiobiotin synthetase BioD</fullName>
        <ecNumber evidence="2">6.3.3.3</ecNumber>
    </recommendedName>
    <alternativeName>
        <fullName evidence="2">DTB synthetase</fullName>
        <shortName evidence="2">DTBS</shortName>
    </alternativeName>
    <alternativeName>
        <fullName evidence="2">Dethiobiotin synthase</fullName>
    </alternativeName>
</protein>
<feature type="active site" evidence="2">
    <location>
        <position position="39"/>
    </location>
</feature>
<dbReference type="SUPFAM" id="SSF52540">
    <property type="entry name" value="P-loop containing nucleoside triphosphate hydrolases"/>
    <property type="match status" value="1"/>
</dbReference>
<dbReference type="NCBIfam" id="TIGR00347">
    <property type="entry name" value="bioD"/>
    <property type="match status" value="1"/>
</dbReference>
<gene>
    <name evidence="2 3" type="primary">bioD</name>
    <name evidence="3" type="ORF">OE749_14945</name>
</gene>
<name>A0ABT3ABI0_9ALTE</name>
<keyword evidence="1 2" id="KW-0093">Biotin biosynthesis</keyword>
<feature type="binding site" evidence="2">
    <location>
        <begin position="179"/>
        <end position="180"/>
    </location>
    <ligand>
        <name>ATP</name>
        <dbReference type="ChEBI" id="CHEBI:30616"/>
    </ligand>
</feature>
<proteinExistence type="inferred from homology"/>
<keyword evidence="2" id="KW-0547">Nucleotide-binding</keyword>
<comment type="cofactor">
    <cofactor evidence="2">
        <name>Mg(2+)</name>
        <dbReference type="ChEBI" id="CHEBI:18420"/>
    </cofactor>
</comment>
<comment type="caution">
    <text evidence="3">The sequence shown here is derived from an EMBL/GenBank/DDBJ whole genome shotgun (WGS) entry which is preliminary data.</text>
</comment>
<feature type="binding site" evidence="2">
    <location>
        <position position="56"/>
    </location>
    <ligand>
        <name>ATP</name>
        <dbReference type="ChEBI" id="CHEBI:30616"/>
    </ligand>
</feature>
<dbReference type="PANTHER" id="PTHR43210:SF5">
    <property type="entry name" value="DETHIOBIOTIN SYNTHETASE"/>
    <property type="match status" value="1"/>
</dbReference>
<keyword evidence="2" id="KW-0479">Metal-binding</keyword>
<dbReference type="HAMAP" id="MF_00336">
    <property type="entry name" value="BioD"/>
    <property type="match status" value="1"/>
</dbReference>
<comment type="subunit">
    <text evidence="2">Homodimer.</text>
</comment>
<dbReference type="Pfam" id="PF13500">
    <property type="entry name" value="AAA_26"/>
    <property type="match status" value="1"/>
</dbReference>
<evidence type="ECO:0000313" key="4">
    <source>
        <dbReference type="Proteomes" id="UP001652504"/>
    </source>
</evidence>
<dbReference type="PANTHER" id="PTHR43210">
    <property type="entry name" value="DETHIOBIOTIN SYNTHETASE"/>
    <property type="match status" value="1"/>
</dbReference>
<feature type="binding site" evidence="2">
    <location>
        <position position="118"/>
    </location>
    <ligand>
        <name>Mg(2+)</name>
        <dbReference type="ChEBI" id="CHEBI:18420"/>
    </ligand>
</feature>
<feature type="binding site" evidence="2">
    <location>
        <position position="18"/>
    </location>
    <ligand>
        <name>Mg(2+)</name>
        <dbReference type="ChEBI" id="CHEBI:18420"/>
    </ligand>
</feature>
<comment type="function">
    <text evidence="2">Catalyzes a mechanistically unusual reaction, the ATP-dependent insertion of CO2 between the N7 and N8 nitrogen atoms of 7,8-diaminopelargonic acid (DAPA, also called 7,8-diammoniononanoate) to form a ureido ring.</text>
</comment>
<evidence type="ECO:0000256" key="1">
    <source>
        <dbReference type="ARBA" id="ARBA00022756"/>
    </source>
</evidence>
<comment type="catalytic activity">
    <reaction evidence="2">
        <text>(7R,8S)-7,8-diammoniononanoate + CO2 + ATP = (4R,5S)-dethiobiotin + ADP + phosphate + 3 H(+)</text>
        <dbReference type="Rhea" id="RHEA:15805"/>
        <dbReference type="ChEBI" id="CHEBI:15378"/>
        <dbReference type="ChEBI" id="CHEBI:16526"/>
        <dbReference type="ChEBI" id="CHEBI:30616"/>
        <dbReference type="ChEBI" id="CHEBI:43474"/>
        <dbReference type="ChEBI" id="CHEBI:149469"/>
        <dbReference type="ChEBI" id="CHEBI:149473"/>
        <dbReference type="ChEBI" id="CHEBI:456216"/>
        <dbReference type="EC" id="6.3.3.3"/>
    </reaction>
</comment>
<sequence length="228" mass="24601">MSVKHFFITGTDTDAGKTFIAQSLLRCLNGAGHIAVGYKPISAGCEQTPEGLRNEDALILQQHSGIPLEYNEVNPIAFAPPVAPHLAAQEIGQLISLTQLQEGLTQLESYSPDVVLTEGAGGWRLPIDNNGTYLSAFAQANQMEVILVVGVKLGCLNHAMLTLEAIKHDGLTVKGWVANQIEPDMLYFQQNVDSLQAMLHAPCLGVVPRLSSPEACDTYLDIRPLVNT</sequence>
<keyword evidence="2 3" id="KW-0436">Ligase</keyword>
<keyword evidence="2" id="KW-0460">Magnesium</keyword>
<dbReference type="PIRSF" id="PIRSF006755">
    <property type="entry name" value="DTB_synth"/>
    <property type="match status" value="1"/>
</dbReference>
<comment type="subcellular location">
    <subcellularLocation>
        <location evidence="2">Cytoplasm</location>
    </subcellularLocation>
</comment>
<reference evidence="3 4" key="1">
    <citation type="submission" date="2022-10" db="EMBL/GenBank/DDBJ databases">
        <title>Aestuariibacter sp. AA17 isolated from Montipora capitata coral fragment.</title>
        <authorList>
            <person name="Emsley S.A."/>
            <person name="Pfannmuller K.M."/>
            <person name="Loughran R.M."/>
            <person name="Shlafstein M."/>
            <person name="Papke E."/>
            <person name="Saw J.H."/>
            <person name="Ushijima B."/>
            <person name="Videau P."/>
        </authorList>
    </citation>
    <scope>NUCLEOTIDE SEQUENCE [LARGE SCALE GENOMIC DNA]</scope>
    <source>
        <strain evidence="3 4">AA17</strain>
    </source>
</reference>
<keyword evidence="2" id="KW-0963">Cytoplasm</keyword>
<keyword evidence="4" id="KW-1185">Reference proteome</keyword>
<dbReference type="Proteomes" id="UP001652504">
    <property type="component" value="Unassembled WGS sequence"/>
</dbReference>
<feature type="binding site" evidence="2">
    <location>
        <begin position="118"/>
        <end position="121"/>
    </location>
    <ligand>
        <name>ATP</name>
        <dbReference type="ChEBI" id="CHEBI:30616"/>
    </ligand>
</feature>
<dbReference type="Gene3D" id="3.40.50.300">
    <property type="entry name" value="P-loop containing nucleotide triphosphate hydrolases"/>
    <property type="match status" value="1"/>
</dbReference>
<dbReference type="EMBL" id="JAOWKX010000008">
    <property type="protein sequence ID" value="MCV2885988.1"/>
    <property type="molecule type" value="Genomic_DNA"/>
</dbReference>
<keyword evidence="2" id="KW-0067">ATP-binding</keyword>
<comment type="caution">
    <text evidence="2">Lacks conserved residue(s) required for the propagation of feature annotation.</text>
</comment>
<comment type="similarity">
    <text evidence="2">Belongs to the dethiobiotin synthetase family.</text>
</comment>